<name>A0A9Q1K0S0_9CARY</name>
<keyword evidence="3" id="KW-1185">Reference proteome</keyword>
<dbReference type="Proteomes" id="UP001153076">
    <property type="component" value="Unassembled WGS sequence"/>
</dbReference>
<gene>
    <name evidence="2" type="ORF">Cgig2_030150</name>
</gene>
<protein>
    <submittedName>
        <fullName evidence="2">Uncharacterized protein</fullName>
    </submittedName>
</protein>
<dbReference type="AlphaFoldDB" id="A0A9Q1K0S0"/>
<evidence type="ECO:0000313" key="3">
    <source>
        <dbReference type="Proteomes" id="UP001153076"/>
    </source>
</evidence>
<reference evidence="2" key="1">
    <citation type="submission" date="2022-04" db="EMBL/GenBank/DDBJ databases">
        <title>Carnegiea gigantea Genome sequencing and assembly v2.</title>
        <authorList>
            <person name="Copetti D."/>
            <person name="Sanderson M.J."/>
            <person name="Burquez A."/>
            <person name="Wojciechowski M.F."/>
        </authorList>
    </citation>
    <scope>NUCLEOTIDE SEQUENCE</scope>
    <source>
        <strain evidence="2">SGP5-SGP5p</strain>
        <tissue evidence="2">Aerial part</tissue>
    </source>
</reference>
<dbReference type="EMBL" id="JAKOGI010000472">
    <property type="protein sequence ID" value="KAJ8434527.1"/>
    <property type="molecule type" value="Genomic_DNA"/>
</dbReference>
<proteinExistence type="predicted"/>
<organism evidence="2 3">
    <name type="scientific">Carnegiea gigantea</name>
    <dbReference type="NCBI Taxonomy" id="171969"/>
    <lineage>
        <taxon>Eukaryota</taxon>
        <taxon>Viridiplantae</taxon>
        <taxon>Streptophyta</taxon>
        <taxon>Embryophyta</taxon>
        <taxon>Tracheophyta</taxon>
        <taxon>Spermatophyta</taxon>
        <taxon>Magnoliopsida</taxon>
        <taxon>eudicotyledons</taxon>
        <taxon>Gunneridae</taxon>
        <taxon>Pentapetalae</taxon>
        <taxon>Caryophyllales</taxon>
        <taxon>Cactineae</taxon>
        <taxon>Cactaceae</taxon>
        <taxon>Cactoideae</taxon>
        <taxon>Echinocereeae</taxon>
        <taxon>Carnegiea</taxon>
    </lineage>
</organism>
<sequence length="219" mass="24832">MAFPHSLDAKAMGEFVTRHFSWDRRGIAFPSSPLPKDFQNLCPGFELAVAEQAAEHYSMTGSTKLGSAQRVVRERMQEPVVRKGARVGERRIRMRPLRKRPLLRVMSSRRKRPSLRAMSSRRKRPPPFINAYFCFCYVPLMPIINKDRMAHDYTTESMKSSLVAQIWSTFEVWLDCMDKVIRGAQLYHPSDEVEVEGARDGQGEGSGSAGPPAPSSDEE</sequence>
<comment type="caution">
    <text evidence="2">The sequence shown here is derived from an EMBL/GenBank/DDBJ whole genome shotgun (WGS) entry which is preliminary data.</text>
</comment>
<feature type="region of interest" description="Disordered" evidence="1">
    <location>
        <begin position="192"/>
        <end position="219"/>
    </location>
</feature>
<evidence type="ECO:0000256" key="1">
    <source>
        <dbReference type="SAM" id="MobiDB-lite"/>
    </source>
</evidence>
<evidence type="ECO:0000313" key="2">
    <source>
        <dbReference type="EMBL" id="KAJ8434527.1"/>
    </source>
</evidence>
<accession>A0A9Q1K0S0</accession>